<comment type="caution">
    <text evidence="5">The sequence shown here is derived from an EMBL/GenBank/DDBJ whole genome shotgun (WGS) entry which is preliminary data.</text>
</comment>
<dbReference type="InterPro" id="IPR043504">
    <property type="entry name" value="Peptidase_S1_PA_chymotrypsin"/>
</dbReference>
<dbReference type="PRINTS" id="PR00834">
    <property type="entry name" value="PROTEASES2C"/>
</dbReference>
<protein>
    <submittedName>
        <fullName evidence="5">Uncharacterized protein</fullName>
    </submittedName>
</protein>
<keyword evidence="2" id="KW-0645">Protease</keyword>
<dbReference type="EMBL" id="JBBPBK010000001">
    <property type="protein sequence ID" value="KAK9291513.1"/>
    <property type="molecule type" value="Genomic_DNA"/>
</dbReference>
<dbReference type="Pfam" id="PF13365">
    <property type="entry name" value="Trypsin_2"/>
    <property type="match status" value="1"/>
</dbReference>
<dbReference type="InterPro" id="IPR001940">
    <property type="entry name" value="Peptidase_S1C"/>
</dbReference>
<dbReference type="InterPro" id="IPR051201">
    <property type="entry name" value="Chloro_Bact_Ser_Proteases"/>
</dbReference>
<evidence type="ECO:0000313" key="6">
    <source>
        <dbReference type="Proteomes" id="UP001415857"/>
    </source>
</evidence>
<dbReference type="Gene3D" id="2.30.42.10">
    <property type="match status" value="1"/>
</dbReference>
<dbReference type="Gene3D" id="2.40.10.10">
    <property type="entry name" value="Trypsin-like serine proteases"/>
    <property type="match status" value="2"/>
</dbReference>
<name>A0AAP0S5T4_LIQFO</name>
<evidence type="ECO:0000256" key="2">
    <source>
        <dbReference type="ARBA" id="ARBA00022670"/>
    </source>
</evidence>
<feature type="compositionally biased region" description="Polar residues" evidence="4">
    <location>
        <begin position="54"/>
        <end position="70"/>
    </location>
</feature>
<dbReference type="InterPro" id="IPR036034">
    <property type="entry name" value="PDZ_sf"/>
</dbReference>
<evidence type="ECO:0000256" key="4">
    <source>
        <dbReference type="SAM" id="MobiDB-lite"/>
    </source>
</evidence>
<accession>A0AAP0S5T4</accession>
<dbReference type="GO" id="GO:0006508">
    <property type="term" value="P:proteolysis"/>
    <property type="evidence" value="ECO:0007669"/>
    <property type="project" value="UniProtKB-KW"/>
</dbReference>
<reference evidence="5 6" key="1">
    <citation type="journal article" date="2024" name="Plant J.">
        <title>Genome sequences and population genomics reveal climatic adaptation and genomic divergence between two closely related sweetgum species.</title>
        <authorList>
            <person name="Xu W.Q."/>
            <person name="Ren C.Q."/>
            <person name="Zhang X.Y."/>
            <person name="Comes H.P."/>
            <person name="Liu X.H."/>
            <person name="Li Y.G."/>
            <person name="Kettle C.J."/>
            <person name="Jalonen R."/>
            <person name="Gaisberger H."/>
            <person name="Ma Y.Z."/>
            <person name="Qiu Y.X."/>
        </authorList>
    </citation>
    <scope>NUCLEOTIDE SEQUENCE [LARGE SCALE GENOMIC DNA]</scope>
    <source>
        <strain evidence="5">Hangzhou</strain>
    </source>
</reference>
<keyword evidence="6" id="KW-1185">Reference proteome</keyword>
<dbReference type="Proteomes" id="UP001415857">
    <property type="component" value="Unassembled WGS sequence"/>
</dbReference>
<organism evidence="5 6">
    <name type="scientific">Liquidambar formosana</name>
    <name type="common">Formosan gum</name>
    <dbReference type="NCBI Taxonomy" id="63359"/>
    <lineage>
        <taxon>Eukaryota</taxon>
        <taxon>Viridiplantae</taxon>
        <taxon>Streptophyta</taxon>
        <taxon>Embryophyta</taxon>
        <taxon>Tracheophyta</taxon>
        <taxon>Spermatophyta</taxon>
        <taxon>Magnoliopsida</taxon>
        <taxon>eudicotyledons</taxon>
        <taxon>Gunneridae</taxon>
        <taxon>Pentapetalae</taxon>
        <taxon>Saxifragales</taxon>
        <taxon>Altingiaceae</taxon>
        <taxon>Liquidambar</taxon>
    </lineage>
</organism>
<evidence type="ECO:0000256" key="3">
    <source>
        <dbReference type="ARBA" id="ARBA00022801"/>
    </source>
</evidence>
<comment type="similarity">
    <text evidence="1">Belongs to the peptidase S1C family.</text>
</comment>
<proteinExistence type="inferred from homology"/>
<sequence length="417" mass="45645">MGTLPGRIWMCIKYVRSRAFPEQQTEVPFNFSFKHEERDEAGESPEVLQDESVSESGKCSDTTPQNFQDPSDSRFLEVDRNEYSEDDGYEFLEKDKDEDDLQKFQSDELAAVHLYQENKPSVVYITNIAVRPDASTFGSGFVWDKDGHVVTNYHVIVGASHLRVKLADQLTFDAKVVGFDPDKDVAVLHVDAPKDKLRPIRVGTSADLLVGQKVHAIGNPFGLEHSLTIGNISGLHREISSPVTGHPMQDVIQTDAAINPGNSGGPLLDRSGRLIGINTSIYSPSGASSGVSFSIPVDTVSGLVDQWVKPILGIKFAPDQFVEQLEVSGVHVLDAPANGLAGKVGLQPMKCNAYGGLILGDIYDICEWQRFVGLQPIKCNAYGGLILGDTMTSVNGSDLYSILDQCKVKDKMILWMD</sequence>
<dbReference type="GO" id="GO:0004252">
    <property type="term" value="F:serine-type endopeptidase activity"/>
    <property type="evidence" value="ECO:0007669"/>
    <property type="project" value="InterPro"/>
</dbReference>
<dbReference type="PANTHER" id="PTHR43343:SF2">
    <property type="entry name" value="PDZ DOMAIN-CONTAINING PROTEIN"/>
    <property type="match status" value="1"/>
</dbReference>
<dbReference type="SUPFAM" id="SSF50494">
    <property type="entry name" value="Trypsin-like serine proteases"/>
    <property type="match status" value="1"/>
</dbReference>
<feature type="compositionally biased region" description="Acidic residues" evidence="4">
    <location>
        <begin position="39"/>
        <end position="53"/>
    </location>
</feature>
<dbReference type="InterPro" id="IPR009003">
    <property type="entry name" value="Peptidase_S1_PA"/>
</dbReference>
<dbReference type="PANTHER" id="PTHR43343">
    <property type="entry name" value="PEPTIDASE S12"/>
    <property type="match status" value="1"/>
</dbReference>
<keyword evidence="3" id="KW-0378">Hydrolase</keyword>
<evidence type="ECO:0000256" key="1">
    <source>
        <dbReference type="ARBA" id="ARBA00010541"/>
    </source>
</evidence>
<dbReference type="AlphaFoldDB" id="A0AAP0S5T4"/>
<evidence type="ECO:0000313" key="5">
    <source>
        <dbReference type="EMBL" id="KAK9291513.1"/>
    </source>
</evidence>
<gene>
    <name evidence="5" type="ORF">L1049_019461</name>
</gene>
<feature type="region of interest" description="Disordered" evidence="4">
    <location>
        <begin position="38"/>
        <end position="74"/>
    </location>
</feature>